<evidence type="ECO:0000256" key="2">
    <source>
        <dbReference type="ARBA" id="ARBA00022670"/>
    </source>
</evidence>
<comment type="similarity">
    <text evidence="1">Belongs to the peptidase C40 family.</text>
</comment>
<dbReference type="InterPro" id="IPR000064">
    <property type="entry name" value="NLP_P60_dom"/>
</dbReference>
<dbReference type="SUPFAM" id="SSF54001">
    <property type="entry name" value="Cysteine proteinases"/>
    <property type="match status" value="1"/>
</dbReference>
<keyword evidence="4" id="KW-0788">Thiol protease</keyword>
<evidence type="ECO:0000256" key="4">
    <source>
        <dbReference type="ARBA" id="ARBA00022807"/>
    </source>
</evidence>
<evidence type="ECO:0000313" key="7">
    <source>
        <dbReference type="Proteomes" id="UP000249165"/>
    </source>
</evidence>
<gene>
    <name evidence="6" type="ORF">ATI53_101926</name>
</gene>
<accession>A0A327Y913</accession>
<dbReference type="GO" id="GO:0006508">
    <property type="term" value="P:proteolysis"/>
    <property type="evidence" value="ECO:0007669"/>
    <property type="project" value="UniProtKB-KW"/>
</dbReference>
<dbReference type="Gene3D" id="3.90.1720.10">
    <property type="entry name" value="endopeptidase domain like (from Nostoc punctiforme)"/>
    <property type="match status" value="1"/>
</dbReference>
<proteinExistence type="inferred from homology"/>
<dbReference type="Proteomes" id="UP000249165">
    <property type="component" value="Unassembled WGS sequence"/>
</dbReference>
<comment type="caution">
    <text evidence="6">The sequence shown here is derived from an EMBL/GenBank/DDBJ whole genome shotgun (WGS) entry which is preliminary data.</text>
</comment>
<evidence type="ECO:0000256" key="3">
    <source>
        <dbReference type="ARBA" id="ARBA00022801"/>
    </source>
</evidence>
<dbReference type="InterPro" id="IPR038765">
    <property type="entry name" value="Papain-like_cys_pep_sf"/>
</dbReference>
<evidence type="ECO:0000256" key="1">
    <source>
        <dbReference type="ARBA" id="ARBA00007074"/>
    </source>
</evidence>
<name>A0A327Y913_9RHOB</name>
<organism evidence="6 7">
    <name type="scientific">Salipiger aestuarii</name>
    <dbReference type="NCBI Taxonomy" id="568098"/>
    <lineage>
        <taxon>Bacteria</taxon>
        <taxon>Pseudomonadati</taxon>
        <taxon>Pseudomonadota</taxon>
        <taxon>Alphaproteobacteria</taxon>
        <taxon>Rhodobacterales</taxon>
        <taxon>Roseobacteraceae</taxon>
        <taxon>Salipiger</taxon>
    </lineage>
</organism>
<sequence>MPAADPRQQPANDRVVARAQAQAFPDLRPVDPQPSYVATPVVDLLATAGGRRERQLRYGDAFDLLEVRDGALFGYAPQMGYAGWLPAGSLARATQRGTPSHRVGVRQTHAYTVPDMKTPERCALSHLSRVVATGHIQGRFCETEIGWVPTVHLTTELRADPVAVAAMYLGTPYLWGGNSGFGIDCSGLVQAALAACGIPCPGDSDLQEAALGATLPAHSAPERGDLLFWKGHVALVSGPDEILHANAFHMAVAVEGLAEAVARIDAQGDGPVTRHARIRRP</sequence>
<dbReference type="PANTHER" id="PTHR47359:SF3">
    <property type="entry name" value="NLP_P60 DOMAIN-CONTAINING PROTEIN-RELATED"/>
    <property type="match status" value="1"/>
</dbReference>
<dbReference type="GO" id="GO:0008234">
    <property type="term" value="F:cysteine-type peptidase activity"/>
    <property type="evidence" value="ECO:0007669"/>
    <property type="project" value="UniProtKB-KW"/>
</dbReference>
<evidence type="ECO:0000259" key="5">
    <source>
        <dbReference type="PROSITE" id="PS51935"/>
    </source>
</evidence>
<dbReference type="InterPro" id="IPR051794">
    <property type="entry name" value="PG_Endopeptidase_C40"/>
</dbReference>
<evidence type="ECO:0000313" key="6">
    <source>
        <dbReference type="EMBL" id="RAK16662.1"/>
    </source>
</evidence>
<dbReference type="Pfam" id="PF18348">
    <property type="entry name" value="SH3_16"/>
    <property type="match status" value="1"/>
</dbReference>
<dbReference type="AlphaFoldDB" id="A0A327Y913"/>
<dbReference type="EMBL" id="QLMG01000019">
    <property type="protein sequence ID" value="RAK16662.1"/>
    <property type="molecule type" value="Genomic_DNA"/>
</dbReference>
<protein>
    <submittedName>
        <fullName evidence="6">NlpC/P60 family protein</fullName>
    </submittedName>
</protein>
<keyword evidence="7" id="KW-1185">Reference proteome</keyword>
<feature type="domain" description="NlpC/P60" evidence="5">
    <location>
        <begin position="155"/>
        <end position="279"/>
    </location>
</feature>
<dbReference type="InterPro" id="IPR041382">
    <property type="entry name" value="SH3_16"/>
</dbReference>
<dbReference type="PANTHER" id="PTHR47359">
    <property type="entry name" value="PEPTIDOGLYCAN DL-ENDOPEPTIDASE CWLO"/>
    <property type="match status" value="1"/>
</dbReference>
<dbReference type="PROSITE" id="PS51935">
    <property type="entry name" value="NLPC_P60"/>
    <property type="match status" value="1"/>
</dbReference>
<reference evidence="6 7" key="1">
    <citation type="submission" date="2018-06" db="EMBL/GenBank/DDBJ databases">
        <title>Genomic Encyclopedia of Archaeal and Bacterial Type Strains, Phase II (KMG-II): from individual species to whole genera.</title>
        <authorList>
            <person name="Goeker M."/>
        </authorList>
    </citation>
    <scope>NUCLEOTIDE SEQUENCE [LARGE SCALE GENOMIC DNA]</scope>
    <source>
        <strain evidence="6 7">DSM 22011</strain>
    </source>
</reference>
<dbReference type="Pfam" id="PF00877">
    <property type="entry name" value="NLPC_P60"/>
    <property type="match status" value="1"/>
</dbReference>
<keyword evidence="2" id="KW-0645">Protease</keyword>
<keyword evidence="3" id="KW-0378">Hydrolase</keyword>